<gene>
    <name evidence="2" type="ORF">M9Y10_002489</name>
</gene>
<protein>
    <recommendedName>
        <fullName evidence="4">MARVEL domain-containing protein</fullName>
    </recommendedName>
</protein>
<keyword evidence="1" id="KW-0472">Membrane</keyword>
<sequence length="215" mass="24651">MDLNFGITNQYLRPLFLLRVVTGILTFATLIYMFVLDTNLYEYIWRKPVSNGNLAAATTAFFILAIIVTILIQFSIVEKIPFIGENRLYQVLVAGGFAAFTLLFALIFGCKNISTSYKNKICNEKTGTFWDYWENHHADDERFKEWERKHHGAKNFRDYFANRTTRAGNNVLGLFITLAILDAALLFYFYQDDNTAGFTNINDPISSANNTPSYN</sequence>
<keyword evidence="3" id="KW-1185">Reference proteome</keyword>
<feature type="transmembrane region" description="Helical" evidence="1">
    <location>
        <begin position="55"/>
        <end position="76"/>
    </location>
</feature>
<feature type="transmembrane region" description="Helical" evidence="1">
    <location>
        <begin position="88"/>
        <end position="110"/>
    </location>
</feature>
<feature type="transmembrane region" description="Helical" evidence="1">
    <location>
        <begin position="171"/>
        <end position="190"/>
    </location>
</feature>
<organism evidence="2 3">
    <name type="scientific">Tritrichomonas musculus</name>
    <dbReference type="NCBI Taxonomy" id="1915356"/>
    <lineage>
        <taxon>Eukaryota</taxon>
        <taxon>Metamonada</taxon>
        <taxon>Parabasalia</taxon>
        <taxon>Tritrichomonadida</taxon>
        <taxon>Tritrichomonadidae</taxon>
        <taxon>Tritrichomonas</taxon>
    </lineage>
</organism>
<name>A0ABR2LAY1_9EUKA</name>
<evidence type="ECO:0000313" key="3">
    <source>
        <dbReference type="Proteomes" id="UP001470230"/>
    </source>
</evidence>
<evidence type="ECO:0000313" key="2">
    <source>
        <dbReference type="EMBL" id="KAK8900166.1"/>
    </source>
</evidence>
<feature type="transmembrane region" description="Helical" evidence="1">
    <location>
        <begin position="16"/>
        <end position="35"/>
    </location>
</feature>
<evidence type="ECO:0000256" key="1">
    <source>
        <dbReference type="SAM" id="Phobius"/>
    </source>
</evidence>
<evidence type="ECO:0008006" key="4">
    <source>
        <dbReference type="Google" id="ProtNLM"/>
    </source>
</evidence>
<dbReference type="Proteomes" id="UP001470230">
    <property type="component" value="Unassembled WGS sequence"/>
</dbReference>
<proteinExistence type="predicted"/>
<keyword evidence="1" id="KW-0812">Transmembrane</keyword>
<keyword evidence="1" id="KW-1133">Transmembrane helix</keyword>
<dbReference type="EMBL" id="JAPFFF010000001">
    <property type="protein sequence ID" value="KAK8900166.1"/>
    <property type="molecule type" value="Genomic_DNA"/>
</dbReference>
<reference evidence="2 3" key="1">
    <citation type="submission" date="2024-04" db="EMBL/GenBank/DDBJ databases">
        <title>Tritrichomonas musculus Genome.</title>
        <authorList>
            <person name="Alves-Ferreira E."/>
            <person name="Grigg M."/>
            <person name="Lorenzi H."/>
            <person name="Galac M."/>
        </authorList>
    </citation>
    <scope>NUCLEOTIDE SEQUENCE [LARGE SCALE GENOMIC DNA]</scope>
    <source>
        <strain evidence="2 3">EAF2021</strain>
    </source>
</reference>
<comment type="caution">
    <text evidence="2">The sequence shown here is derived from an EMBL/GenBank/DDBJ whole genome shotgun (WGS) entry which is preliminary data.</text>
</comment>
<accession>A0ABR2LAY1</accession>